<dbReference type="PROSITE" id="PS51257">
    <property type="entry name" value="PROKAR_LIPOPROTEIN"/>
    <property type="match status" value="1"/>
</dbReference>
<accession>A0A3B0SMU9</accession>
<name>A0A3B0SMU9_9ZZZZ</name>
<reference evidence="1" key="1">
    <citation type="submission" date="2018-06" db="EMBL/GenBank/DDBJ databases">
        <authorList>
            <person name="Zhirakovskaya E."/>
        </authorList>
    </citation>
    <scope>NUCLEOTIDE SEQUENCE</scope>
</reference>
<dbReference type="EMBL" id="UOEE01000248">
    <property type="protein sequence ID" value="VAV97723.1"/>
    <property type="molecule type" value="Genomic_DNA"/>
</dbReference>
<proteinExistence type="predicted"/>
<organism evidence="1">
    <name type="scientific">hydrothermal vent metagenome</name>
    <dbReference type="NCBI Taxonomy" id="652676"/>
    <lineage>
        <taxon>unclassified sequences</taxon>
        <taxon>metagenomes</taxon>
        <taxon>ecological metagenomes</taxon>
    </lineage>
</organism>
<gene>
    <name evidence="1" type="ORF">MNBD_ALPHA06-328</name>
</gene>
<evidence type="ECO:0000313" key="1">
    <source>
        <dbReference type="EMBL" id="VAV97723.1"/>
    </source>
</evidence>
<dbReference type="AlphaFoldDB" id="A0A3B0SMU9"/>
<protein>
    <submittedName>
        <fullName evidence="1">Uncharacterized protein</fullName>
    </submittedName>
</protein>
<sequence length="199" mass="21688">MRTPLLLALGSALVLGACATATPYQAAQPGVGGLLKSNVRGFSEQQIEKNRYRVSFAGNSLTDQQTVENYLLFRAAELTTQQGFDHFVIAERTLDKKERYQNSGGYGGFGGGYGGHFGWSYYSPYYGFGHSYGHGFGYGGGYGRGYGNSFNIRQITRYQASAEIVLGNGPKPDDNERAYDAHDVLEKLAGKIVRPEVQG</sequence>
<dbReference type="NCBIfam" id="NF047637">
    <property type="entry name" value="lipo_CC0125"/>
    <property type="match status" value="1"/>
</dbReference>